<evidence type="ECO:0000256" key="4">
    <source>
        <dbReference type="ARBA" id="ARBA00023212"/>
    </source>
</evidence>
<comment type="subcellular location">
    <subcellularLocation>
        <location evidence="1">Cytoplasm</location>
        <location evidence="1">Cytoskeleton</location>
    </subcellularLocation>
</comment>
<feature type="domain" description="G2 and S phase-expressed protein 1 N-terminal" evidence="6">
    <location>
        <begin position="10"/>
        <end position="162"/>
    </location>
</feature>
<dbReference type="AlphaFoldDB" id="A0AAD7RZU9"/>
<proteinExistence type="predicted"/>
<dbReference type="EMBL" id="JAINUG010000137">
    <property type="protein sequence ID" value="KAJ8393379.1"/>
    <property type="molecule type" value="Genomic_DNA"/>
</dbReference>
<evidence type="ECO:0000256" key="3">
    <source>
        <dbReference type="ARBA" id="ARBA00022553"/>
    </source>
</evidence>
<dbReference type="InterPro" id="IPR026657">
    <property type="entry name" value="DDA3/GTSE-1"/>
</dbReference>
<reference evidence="7" key="1">
    <citation type="journal article" date="2023" name="Science">
        <title>Genome structures resolve the early diversification of teleost fishes.</title>
        <authorList>
            <person name="Parey E."/>
            <person name="Louis A."/>
            <person name="Montfort J."/>
            <person name="Bouchez O."/>
            <person name="Roques C."/>
            <person name="Iampietro C."/>
            <person name="Lluch J."/>
            <person name="Castinel A."/>
            <person name="Donnadieu C."/>
            <person name="Desvignes T."/>
            <person name="Floi Bucao C."/>
            <person name="Jouanno E."/>
            <person name="Wen M."/>
            <person name="Mejri S."/>
            <person name="Dirks R."/>
            <person name="Jansen H."/>
            <person name="Henkel C."/>
            <person name="Chen W.J."/>
            <person name="Zahm M."/>
            <person name="Cabau C."/>
            <person name="Klopp C."/>
            <person name="Thompson A.W."/>
            <person name="Robinson-Rechavi M."/>
            <person name="Braasch I."/>
            <person name="Lecointre G."/>
            <person name="Bobe J."/>
            <person name="Postlethwait J.H."/>
            <person name="Berthelot C."/>
            <person name="Roest Crollius H."/>
            <person name="Guiguen Y."/>
        </authorList>
    </citation>
    <scope>NUCLEOTIDE SEQUENCE</scope>
    <source>
        <strain evidence="7">NC1722</strain>
    </source>
</reference>
<feature type="region of interest" description="Disordered" evidence="5">
    <location>
        <begin position="100"/>
        <end position="124"/>
    </location>
</feature>
<dbReference type="PANTHER" id="PTHR21584:SF10">
    <property type="entry name" value="G2 AND S PHASE-EXPRESSED PROTEIN 1"/>
    <property type="match status" value="1"/>
</dbReference>
<evidence type="ECO:0000256" key="5">
    <source>
        <dbReference type="SAM" id="MobiDB-lite"/>
    </source>
</evidence>
<comment type="caution">
    <text evidence="7">The sequence shown here is derived from an EMBL/GenBank/DDBJ whole genome shotgun (WGS) entry which is preliminary data.</text>
</comment>
<feature type="compositionally biased region" description="Polar residues" evidence="5">
    <location>
        <begin position="366"/>
        <end position="387"/>
    </location>
</feature>
<organism evidence="7 8">
    <name type="scientific">Aldrovandia affinis</name>
    <dbReference type="NCBI Taxonomy" id="143900"/>
    <lineage>
        <taxon>Eukaryota</taxon>
        <taxon>Metazoa</taxon>
        <taxon>Chordata</taxon>
        <taxon>Craniata</taxon>
        <taxon>Vertebrata</taxon>
        <taxon>Euteleostomi</taxon>
        <taxon>Actinopterygii</taxon>
        <taxon>Neopterygii</taxon>
        <taxon>Teleostei</taxon>
        <taxon>Notacanthiformes</taxon>
        <taxon>Halosauridae</taxon>
        <taxon>Aldrovandia</taxon>
    </lineage>
</organism>
<name>A0AAD7RZU9_9TELE</name>
<keyword evidence="8" id="KW-1185">Reference proteome</keyword>
<evidence type="ECO:0000313" key="7">
    <source>
        <dbReference type="EMBL" id="KAJ8393379.1"/>
    </source>
</evidence>
<keyword evidence="4" id="KW-0206">Cytoskeleton</keyword>
<protein>
    <recommendedName>
        <fullName evidence="6">G2 and S phase-expressed protein 1 N-terminal domain-containing protein</fullName>
    </recommendedName>
</protein>
<evidence type="ECO:0000259" key="6">
    <source>
        <dbReference type="Pfam" id="PF15259"/>
    </source>
</evidence>
<dbReference type="PANTHER" id="PTHR21584">
    <property type="entry name" value="DIFFERENTIAL DISPLAY AND ACTIVATED BY P53 DDA3 /G2 S PHASE EXPRESSED 1"/>
    <property type="match status" value="1"/>
</dbReference>
<gene>
    <name evidence="7" type="ORF">AAFF_G00061010</name>
</gene>
<dbReference type="GO" id="GO:0008017">
    <property type="term" value="F:microtubule binding"/>
    <property type="evidence" value="ECO:0007669"/>
    <property type="project" value="TreeGrafter"/>
</dbReference>
<feature type="compositionally biased region" description="Polar residues" evidence="5">
    <location>
        <begin position="182"/>
        <end position="191"/>
    </location>
</feature>
<feature type="compositionally biased region" description="Low complexity" evidence="5">
    <location>
        <begin position="324"/>
        <end position="339"/>
    </location>
</feature>
<dbReference type="Proteomes" id="UP001221898">
    <property type="component" value="Unassembled WGS sequence"/>
</dbReference>
<evidence type="ECO:0000256" key="2">
    <source>
        <dbReference type="ARBA" id="ARBA00022490"/>
    </source>
</evidence>
<dbReference type="InterPro" id="IPR032768">
    <property type="entry name" value="GTSE1_N"/>
</dbReference>
<accession>A0AAD7RZU9</accession>
<dbReference type="GO" id="GO:0005881">
    <property type="term" value="C:cytoplasmic microtubule"/>
    <property type="evidence" value="ECO:0007669"/>
    <property type="project" value="TreeGrafter"/>
</dbReference>
<keyword evidence="2" id="KW-0963">Cytoplasm</keyword>
<feature type="compositionally biased region" description="Pro residues" evidence="5">
    <location>
        <begin position="444"/>
        <end position="454"/>
    </location>
</feature>
<keyword evidence="3" id="KW-0597">Phosphoprotein</keyword>
<feature type="region of interest" description="Disordered" evidence="5">
    <location>
        <begin position="139"/>
        <end position="454"/>
    </location>
</feature>
<dbReference type="Pfam" id="PF15259">
    <property type="entry name" value="GTSE1_N"/>
    <property type="match status" value="1"/>
</dbReference>
<evidence type="ECO:0000313" key="8">
    <source>
        <dbReference type="Proteomes" id="UP001221898"/>
    </source>
</evidence>
<feature type="compositionally biased region" description="Polar residues" evidence="5">
    <location>
        <begin position="270"/>
        <end position="287"/>
    </location>
</feature>
<evidence type="ECO:0000256" key="1">
    <source>
        <dbReference type="ARBA" id="ARBA00004245"/>
    </source>
</evidence>
<sequence>MASPIINDFVCLAEERFDFDLPPSPASEKGDEEEMDDEVFVGSFSHKEKCISVGIESTLKEVSSASSMSVLSLELGSWSPLSGDKFDQIIQEAHMVAREIGKNGNGGSKQAARQEDADTAAQDEEADLFFTEDPRAKLSALTQPPAPSLSPIKRETFCVQDSPMKQLPPAIQQRLLKAGGVTNPSAAQARNASLRKATPCPAQPKGPPRGKGALSSGRVVLPSRPTVPGVTQPSAKMRLPPPDKRRTVQKRSPSGRPVSRAESSEDLLSDTASIASDVSDSSLNTSLPGKRGLPALSKVGLRAPPVMKAPPLPGRPIVNRRKNTTSSSSSASSLNSSLTVTPSGKGKFNTSLSSGASGAKPRGPASLSQLPNSGAASTKPQALSASSRALEPMRAGRLTLAAQGKKPTEPQARPGRSTPLKKPEPAPSNRTPAQRPRRGQVPIPASPPLSPSPW</sequence>